<dbReference type="GO" id="GO:0005737">
    <property type="term" value="C:cytoplasm"/>
    <property type="evidence" value="ECO:0007669"/>
    <property type="project" value="InterPro"/>
</dbReference>
<evidence type="ECO:0000313" key="2">
    <source>
        <dbReference type="EMBL" id="PKM88754.1"/>
    </source>
</evidence>
<dbReference type="PANTHER" id="PTHR10472">
    <property type="entry name" value="D-TYROSYL-TRNA TYR DEACYLASE"/>
    <property type="match status" value="1"/>
</dbReference>
<accession>A0A2N2E1Z6</accession>
<dbReference type="PANTHER" id="PTHR10472:SF5">
    <property type="entry name" value="D-AMINOACYL-TRNA DEACYLASE 1"/>
    <property type="match status" value="1"/>
</dbReference>
<gene>
    <name evidence="2" type="ORF">CVU83_01190</name>
</gene>
<sequence>HLRILPDEVGKMNLSLLDLKQDVLLVSQFTLYGDTVKGNRPSFIESAGSDEARPLLEMLADELRVHGLAVQTGAFGEHMEIGLINDGPVTVIIET</sequence>
<dbReference type="AlphaFoldDB" id="A0A2N2E1Z6"/>
<name>A0A2N2E1Z6_9BACT</name>
<proteinExistence type="inferred from homology"/>
<comment type="caution">
    <text evidence="2">The sequence shown here is derived from an EMBL/GenBank/DDBJ whole genome shotgun (WGS) entry which is preliminary data.</text>
</comment>
<organism evidence="2 3">
    <name type="scientific">Candidatus Falkowbacteria bacterium HGW-Falkowbacteria-2</name>
    <dbReference type="NCBI Taxonomy" id="2013769"/>
    <lineage>
        <taxon>Bacteria</taxon>
        <taxon>Candidatus Falkowiibacteriota</taxon>
    </lineage>
</organism>
<protein>
    <submittedName>
        <fullName evidence="2">D-tyrosyl-tRNA(Tyr) deacylase</fullName>
    </submittedName>
</protein>
<dbReference type="Gene3D" id="3.50.80.10">
    <property type="entry name" value="D-tyrosyl-tRNA(Tyr) deacylase"/>
    <property type="match status" value="1"/>
</dbReference>
<dbReference type="EMBL" id="PHAH01000011">
    <property type="protein sequence ID" value="PKM88754.1"/>
    <property type="molecule type" value="Genomic_DNA"/>
</dbReference>
<comment type="similarity">
    <text evidence="1">Belongs to the DTD family.</text>
</comment>
<evidence type="ECO:0000313" key="3">
    <source>
        <dbReference type="Proteomes" id="UP000233325"/>
    </source>
</evidence>
<dbReference type="GO" id="GO:0051500">
    <property type="term" value="F:D-tyrosyl-tRNA(Tyr) deacylase activity"/>
    <property type="evidence" value="ECO:0007669"/>
    <property type="project" value="TreeGrafter"/>
</dbReference>
<reference evidence="2 3" key="1">
    <citation type="journal article" date="2017" name="ISME J.">
        <title>Potential for microbial H2 and metal transformations associated with novel bacteria and archaea in deep terrestrial subsurface sediments.</title>
        <authorList>
            <person name="Hernsdorf A.W."/>
            <person name="Amano Y."/>
            <person name="Miyakawa K."/>
            <person name="Ise K."/>
            <person name="Suzuki Y."/>
            <person name="Anantharaman K."/>
            <person name="Probst A."/>
            <person name="Burstein D."/>
            <person name="Thomas B.C."/>
            <person name="Banfield J.F."/>
        </authorList>
    </citation>
    <scope>NUCLEOTIDE SEQUENCE [LARGE SCALE GENOMIC DNA]</scope>
    <source>
        <strain evidence="2">HGW-Falkowbacteria-2</strain>
    </source>
</reference>
<evidence type="ECO:0000256" key="1">
    <source>
        <dbReference type="ARBA" id="ARBA00009673"/>
    </source>
</evidence>
<dbReference type="SUPFAM" id="SSF69500">
    <property type="entry name" value="DTD-like"/>
    <property type="match status" value="1"/>
</dbReference>
<dbReference type="InterPro" id="IPR023509">
    <property type="entry name" value="DTD-like_sf"/>
</dbReference>
<dbReference type="InterPro" id="IPR003732">
    <property type="entry name" value="Daa-tRNA_deacyls_DTD"/>
</dbReference>
<dbReference type="Proteomes" id="UP000233325">
    <property type="component" value="Unassembled WGS sequence"/>
</dbReference>
<feature type="non-terminal residue" evidence="2">
    <location>
        <position position="1"/>
    </location>
</feature>
<dbReference type="Pfam" id="PF02580">
    <property type="entry name" value="Tyr_Deacylase"/>
    <property type="match status" value="1"/>
</dbReference>